<dbReference type="Pfam" id="PF00589">
    <property type="entry name" value="Phage_integrase"/>
    <property type="match status" value="1"/>
</dbReference>
<dbReference type="SUPFAM" id="SSF56349">
    <property type="entry name" value="DNA breaking-rejoining enzymes"/>
    <property type="match status" value="1"/>
</dbReference>
<dbReference type="GO" id="GO:0015074">
    <property type="term" value="P:DNA integration"/>
    <property type="evidence" value="ECO:0007669"/>
    <property type="project" value="UniProtKB-KW"/>
</dbReference>
<dbReference type="PROSITE" id="PS51898">
    <property type="entry name" value="TYR_RECOMBINASE"/>
    <property type="match status" value="1"/>
</dbReference>
<dbReference type="InterPro" id="IPR011010">
    <property type="entry name" value="DNA_brk_join_enz"/>
</dbReference>
<feature type="domain" description="Tyr recombinase" evidence="5">
    <location>
        <begin position="250"/>
        <end position="439"/>
    </location>
</feature>
<protein>
    <recommendedName>
        <fullName evidence="5">Tyr recombinase domain-containing protein</fullName>
    </recommendedName>
</protein>
<evidence type="ECO:0000256" key="4">
    <source>
        <dbReference type="ARBA" id="ARBA00023172"/>
    </source>
</evidence>
<dbReference type="PANTHER" id="PTHR30349:SF41">
    <property type="entry name" value="INTEGRASE_RECOMBINASE PROTEIN MJ0367-RELATED"/>
    <property type="match status" value="1"/>
</dbReference>
<gene>
    <name evidence="6" type="ORF">DCO16_05515</name>
</gene>
<organism evidence="6 7">
    <name type="scientific">Polynucleobacter antarcticus</name>
    <dbReference type="NCBI Taxonomy" id="1743162"/>
    <lineage>
        <taxon>Bacteria</taxon>
        <taxon>Pseudomonadati</taxon>
        <taxon>Pseudomonadota</taxon>
        <taxon>Betaproteobacteria</taxon>
        <taxon>Burkholderiales</taxon>
        <taxon>Burkholderiaceae</taxon>
        <taxon>Polynucleobacter</taxon>
    </lineage>
</organism>
<evidence type="ECO:0000313" key="7">
    <source>
        <dbReference type="Proteomes" id="UP000500806"/>
    </source>
</evidence>
<dbReference type="KEGG" id="pani:DCO16_05515"/>
<dbReference type="RefSeq" id="WP_173942730.1">
    <property type="nucleotide sequence ID" value="NZ_CBCSCD010000001.1"/>
</dbReference>
<evidence type="ECO:0000256" key="3">
    <source>
        <dbReference type="ARBA" id="ARBA00023125"/>
    </source>
</evidence>
<name>A0A6M9PQE1_9BURK</name>
<comment type="similarity">
    <text evidence="1">Belongs to the 'phage' integrase family.</text>
</comment>
<keyword evidence="2" id="KW-0229">DNA integration</keyword>
<dbReference type="PANTHER" id="PTHR30349">
    <property type="entry name" value="PHAGE INTEGRASE-RELATED"/>
    <property type="match status" value="1"/>
</dbReference>
<accession>A0A6M9PQE1</accession>
<dbReference type="AlphaFoldDB" id="A0A6M9PQE1"/>
<dbReference type="InterPro" id="IPR050090">
    <property type="entry name" value="Tyrosine_recombinase_XerCD"/>
</dbReference>
<dbReference type="GO" id="GO:0006310">
    <property type="term" value="P:DNA recombination"/>
    <property type="evidence" value="ECO:0007669"/>
    <property type="project" value="UniProtKB-KW"/>
</dbReference>
<keyword evidence="7" id="KW-1185">Reference proteome</keyword>
<reference evidence="6 7" key="1">
    <citation type="submission" date="2018-04" db="EMBL/GenBank/DDBJ databases">
        <title>Polynucleobacter sp. LimPoW16 genome.</title>
        <authorList>
            <person name="Hahn M.W."/>
        </authorList>
    </citation>
    <scope>NUCLEOTIDE SEQUENCE [LARGE SCALE GENOMIC DNA]</scope>
    <source>
        <strain evidence="6 7">LimPoW16</strain>
    </source>
</reference>
<dbReference type="Gene3D" id="1.10.443.10">
    <property type="entry name" value="Intergrase catalytic core"/>
    <property type="match status" value="1"/>
</dbReference>
<dbReference type="InterPro" id="IPR013762">
    <property type="entry name" value="Integrase-like_cat_sf"/>
</dbReference>
<dbReference type="InterPro" id="IPR010998">
    <property type="entry name" value="Integrase_recombinase_N"/>
</dbReference>
<proteinExistence type="inferred from homology"/>
<evidence type="ECO:0000259" key="5">
    <source>
        <dbReference type="PROSITE" id="PS51898"/>
    </source>
</evidence>
<dbReference type="GO" id="GO:0003677">
    <property type="term" value="F:DNA binding"/>
    <property type="evidence" value="ECO:0007669"/>
    <property type="project" value="UniProtKB-KW"/>
</dbReference>
<dbReference type="InterPro" id="IPR002104">
    <property type="entry name" value="Integrase_catalytic"/>
</dbReference>
<keyword evidence="3" id="KW-0238">DNA-binding</keyword>
<evidence type="ECO:0000256" key="2">
    <source>
        <dbReference type="ARBA" id="ARBA00022908"/>
    </source>
</evidence>
<dbReference type="EMBL" id="CP028941">
    <property type="protein sequence ID" value="QKM62571.1"/>
    <property type="molecule type" value="Genomic_DNA"/>
</dbReference>
<keyword evidence="4" id="KW-0233">DNA recombination</keyword>
<dbReference type="Proteomes" id="UP000500806">
    <property type="component" value="Chromosome"/>
</dbReference>
<evidence type="ECO:0000256" key="1">
    <source>
        <dbReference type="ARBA" id="ARBA00008857"/>
    </source>
</evidence>
<sequence length="448" mass="50404">MNVEKRVDGWYAYLSVPSDVREQIGKSKFLKKLSATGAKGKASQEASPIVTGWRREIALARSSVKQAEHPESSIDLALRLRNLLELSPDEGDNHHEREVLQDEIDRIVEKIRVTQGIKASSDFHHTAYGLKTPLQPLYDKWAKSKLNNYSPKTADSYKRDAQVFVNKFVHLEAVTRNAMKEWISFLMDYGVDPKNVKPMTRTTLEDRFMCGVRHLYNYIDSIGLVGENVVNPMVGVIPKAEKTKVNLSNKGWIPLDPKEVSRIFKAIPEDDKQLATVTAIAMFTGMRINEICSLKVAHIIDAEGIRCFDIVDSKTNAGIRVVPVHPLLDALVDRLLKEAQGDAEQPPKDAYLIEGLQNNKYSNRSDAVSKRFGRLKKEMGFEAKKVFHSIRKCVVTQLDRAGYRETSIANLVGHDNPNMTTGRYSAGIDAPVMLPMIKSLKYPDVDLK</sequence>
<evidence type="ECO:0000313" key="6">
    <source>
        <dbReference type="EMBL" id="QKM62571.1"/>
    </source>
</evidence>
<dbReference type="Gene3D" id="1.10.150.130">
    <property type="match status" value="1"/>
</dbReference>